<dbReference type="EMBL" id="JAUSQW010000001">
    <property type="protein sequence ID" value="MDP9801295.1"/>
    <property type="molecule type" value="Genomic_DNA"/>
</dbReference>
<sequence>MNHSFSAKAAAWGVHAFTMSGLAFACLATLALMNGELKMMWLWLGIAMIVDGVDGTMARAARVKEVIPWFDGAVVDIAVDYITWSFLPAIFMYLYLPFGYGWLAAVLMIAVVTSSMFCYANEGEKSSDNYFVGFPAAWNIVAVVLWVLSSPAWVNVFIVLLFVVLTIVPTYYTHPFRVKHMMIPNIIAVSIWTAATAGMVATYGNQPTWLLVIFWISGLWFLATGALRTITGRQ</sequence>
<keyword evidence="13 18" id="KW-0472">Membrane</keyword>
<keyword evidence="14" id="KW-0594">Phospholipid biosynthesis</keyword>
<evidence type="ECO:0000256" key="5">
    <source>
        <dbReference type="ARBA" id="ARBA00015623"/>
    </source>
</evidence>
<evidence type="ECO:0000256" key="18">
    <source>
        <dbReference type="SAM" id="Phobius"/>
    </source>
</evidence>
<feature type="transmembrane region" description="Helical" evidence="18">
    <location>
        <begin position="209"/>
        <end position="230"/>
    </location>
</feature>
<name>A0ABT9NC61_9ACTO</name>
<evidence type="ECO:0000256" key="10">
    <source>
        <dbReference type="ARBA" id="ARBA00022692"/>
    </source>
</evidence>
<feature type="transmembrane region" description="Helical" evidence="18">
    <location>
        <begin position="12"/>
        <end position="33"/>
    </location>
</feature>
<dbReference type="InterPro" id="IPR000462">
    <property type="entry name" value="CDP-OH_P_trans"/>
</dbReference>
<evidence type="ECO:0000256" key="9">
    <source>
        <dbReference type="ARBA" id="ARBA00022679"/>
    </source>
</evidence>
<comment type="caution">
    <text evidence="19">The sequence shown here is derived from an EMBL/GenBank/DDBJ whole genome shotgun (WGS) entry which is preliminary data.</text>
</comment>
<dbReference type="InterPro" id="IPR043130">
    <property type="entry name" value="CDP-OH_PTrfase_TM_dom"/>
</dbReference>
<accession>A0ABT9NC61</accession>
<feature type="transmembrane region" description="Helical" evidence="18">
    <location>
        <begin position="154"/>
        <end position="173"/>
    </location>
</feature>
<organism evidence="19 20">
    <name type="scientific">Arcanobacterium wilhelmae</name>
    <dbReference type="NCBI Taxonomy" id="1803177"/>
    <lineage>
        <taxon>Bacteria</taxon>
        <taxon>Bacillati</taxon>
        <taxon>Actinomycetota</taxon>
        <taxon>Actinomycetes</taxon>
        <taxon>Actinomycetales</taxon>
        <taxon>Actinomycetaceae</taxon>
        <taxon>Arcanobacterium</taxon>
    </lineage>
</organism>
<keyword evidence="15" id="KW-0464">Manganese</keyword>
<protein>
    <recommendedName>
        <fullName evidence="5">Phosphatidylcholine synthase</fullName>
        <ecNumber evidence="4">2.7.8.24</ecNumber>
    </recommendedName>
    <alternativeName>
        <fullName evidence="17">CDP-diglyceride-choline O-phosphatidyltransferase</fullName>
    </alternativeName>
</protein>
<keyword evidence="8" id="KW-0997">Cell inner membrane</keyword>
<proteinExistence type="predicted"/>
<keyword evidence="20" id="KW-1185">Reference proteome</keyword>
<feature type="transmembrane region" description="Helical" evidence="18">
    <location>
        <begin position="185"/>
        <end position="203"/>
    </location>
</feature>
<comment type="subcellular location">
    <subcellularLocation>
        <location evidence="3">Cell inner membrane</location>
        <topology evidence="3">Multi-pass membrane protein</topology>
    </subcellularLocation>
</comment>
<keyword evidence="6" id="KW-1003">Cell membrane</keyword>
<evidence type="ECO:0000256" key="14">
    <source>
        <dbReference type="ARBA" id="ARBA00023209"/>
    </source>
</evidence>
<dbReference type="EC" id="2.7.8.24" evidence="4"/>
<evidence type="ECO:0000256" key="13">
    <source>
        <dbReference type="ARBA" id="ARBA00023136"/>
    </source>
</evidence>
<keyword evidence="7" id="KW-0444">Lipid biosynthesis</keyword>
<keyword evidence="12" id="KW-0443">Lipid metabolism</keyword>
<feature type="transmembrane region" description="Helical" evidence="18">
    <location>
        <begin position="130"/>
        <end position="148"/>
    </location>
</feature>
<evidence type="ECO:0000256" key="6">
    <source>
        <dbReference type="ARBA" id="ARBA00022475"/>
    </source>
</evidence>
<evidence type="ECO:0000256" key="15">
    <source>
        <dbReference type="ARBA" id="ARBA00023211"/>
    </source>
</evidence>
<dbReference type="RefSeq" id="WP_278059184.1">
    <property type="nucleotide sequence ID" value="NZ_CP121247.1"/>
</dbReference>
<evidence type="ECO:0000256" key="3">
    <source>
        <dbReference type="ARBA" id="ARBA00004429"/>
    </source>
</evidence>
<keyword evidence="9 19" id="KW-0808">Transferase</keyword>
<dbReference type="Pfam" id="PF01066">
    <property type="entry name" value="CDP-OH_P_transf"/>
    <property type="match status" value="1"/>
</dbReference>
<gene>
    <name evidence="19" type="ORF">J2S49_001371</name>
</gene>
<feature type="transmembrane region" description="Helical" evidence="18">
    <location>
        <begin position="100"/>
        <end position="118"/>
    </location>
</feature>
<evidence type="ECO:0000256" key="1">
    <source>
        <dbReference type="ARBA" id="ARBA00000958"/>
    </source>
</evidence>
<feature type="transmembrane region" description="Helical" evidence="18">
    <location>
        <begin position="39"/>
        <end position="61"/>
    </location>
</feature>
<reference evidence="19 20" key="1">
    <citation type="submission" date="2023-07" db="EMBL/GenBank/DDBJ databases">
        <title>Sequencing the genomes of 1000 actinobacteria strains.</title>
        <authorList>
            <person name="Klenk H.-P."/>
        </authorList>
    </citation>
    <scope>NUCLEOTIDE SEQUENCE [LARGE SCALE GENOMIC DNA]</scope>
    <source>
        <strain evidence="19 20">DSM 102162</strain>
    </source>
</reference>
<dbReference type="PIRSF" id="PIRSF000851">
    <property type="entry name" value="PcS"/>
    <property type="match status" value="1"/>
</dbReference>
<evidence type="ECO:0000256" key="2">
    <source>
        <dbReference type="ARBA" id="ARBA00001936"/>
    </source>
</evidence>
<evidence type="ECO:0000256" key="11">
    <source>
        <dbReference type="ARBA" id="ARBA00022989"/>
    </source>
</evidence>
<dbReference type="Proteomes" id="UP001235966">
    <property type="component" value="Unassembled WGS sequence"/>
</dbReference>
<evidence type="ECO:0000256" key="7">
    <source>
        <dbReference type="ARBA" id="ARBA00022516"/>
    </source>
</evidence>
<keyword evidence="16" id="KW-1208">Phospholipid metabolism</keyword>
<keyword evidence="10 18" id="KW-0812">Transmembrane</keyword>
<evidence type="ECO:0000256" key="8">
    <source>
        <dbReference type="ARBA" id="ARBA00022519"/>
    </source>
</evidence>
<keyword evidence="11 18" id="KW-1133">Transmembrane helix</keyword>
<evidence type="ECO:0000256" key="16">
    <source>
        <dbReference type="ARBA" id="ARBA00023264"/>
    </source>
</evidence>
<evidence type="ECO:0000313" key="19">
    <source>
        <dbReference type="EMBL" id="MDP9801295.1"/>
    </source>
</evidence>
<dbReference type="Gene3D" id="1.20.120.1760">
    <property type="match status" value="1"/>
</dbReference>
<comment type="cofactor">
    <cofactor evidence="2">
        <name>Mn(2+)</name>
        <dbReference type="ChEBI" id="CHEBI:29035"/>
    </cofactor>
</comment>
<evidence type="ECO:0000256" key="12">
    <source>
        <dbReference type="ARBA" id="ARBA00023098"/>
    </source>
</evidence>
<dbReference type="InterPro" id="IPR026027">
    <property type="entry name" value="PcS"/>
</dbReference>
<evidence type="ECO:0000313" key="20">
    <source>
        <dbReference type="Proteomes" id="UP001235966"/>
    </source>
</evidence>
<evidence type="ECO:0000256" key="4">
    <source>
        <dbReference type="ARBA" id="ARBA00013195"/>
    </source>
</evidence>
<comment type="catalytic activity">
    <reaction evidence="1">
        <text>a CDP-1,2-diacyl-sn-glycerol + choline = a 1,2-diacyl-sn-glycero-3-phosphocholine + CMP + H(+)</text>
        <dbReference type="Rhea" id="RHEA:14597"/>
        <dbReference type="ChEBI" id="CHEBI:15354"/>
        <dbReference type="ChEBI" id="CHEBI:15378"/>
        <dbReference type="ChEBI" id="CHEBI:57643"/>
        <dbReference type="ChEBI" id="CHEBI:58332"/>
        <dbReference type="ChEBI" id="CHEBI:60377"/>
        <dbReference type="EC" id="2.7.8.24"/>
    </reaction>
</comment>
<evidence type="ECO:0000256" key="17">
    <source>
        <dbReference type="ARBA" id="ARBA00033321"/>
    </source>
</evidence>
<dbReference type="GO" id="GO:0050520">
    <property type="term" value="F:phosphatidylcholine synthase activity"/>
    <property type="evidence" value="ECO:0007669"/>
    <property type="project" value="UniProtKB-EC"/>
</dbReference>